<dbReference type="PANTHER" id="PTHR33711:SF7">
    <property type="entry name" value="INTRADIOL RING-CLEAVAGE DIOXYGENASES DOMAIN-CONTAINING PROTEIN-RELATED"/>
    <property type="match status" value="1"/>
</dbReference>
<evidence type="ECO:0000256" key="4">
    <source>
        <dbReference type="ARBA" id="ARBA00022964"/>
    </source>
</evidence>
<keyword evidence="5" id="KW-0560">Oxidoreductase</keyword>
<dbReference type="Pfam" id="PF04444">
    <property type="entry name" value="Dioxygenase_N"/>
    <property type="match status" value="1"/>
</dbReference>
<dbReference type="Gene3D" id="2.60.130.10">
    <property type="entry name" value="Aromatic compound dioxygenase"/>
    <property type="match status" value="1"/>
</dbReference>
<keyword evidence="4" id="KW-0223">Dioxygenase</keyword>
<evidence type="ECO:0000256" key="6">
    <source>
        <dbReference type="ARBA" id="ARBA00023004"/>
    </source>
</evidence>
<gene>
    <name evidence="9" type="ORF">UFOPK3773_02213</name>
</gene>
<dbReference type="InterPro" id="IPR015889">
    <property type="entry name" value="Intradiol_dOase_core"/>
</dbReference>
<dbReference type="InterPro" id="IPR050770">
    <property type="entry name" value="Intradiol_RC_Dioxygenase"/>
</dbReference>
<evidence type="ECO:0000256" key="2">
    <source>
        <dbReference type="ARBA" id="ARBA00007825"/>
    </source>
</evidence>
<evidence type="ECO:0000256" key="3">
    <source>
        <dbReference type="ARBA" id="ARBA00022723"/>
    </source>
</evidence>
<feature type="domain" description="Catechol dioxygenase N-terminal" evidence="8">
    <location>
        <begin position="22"/>
        <end position="93"/>
    </location>
</feature>
<dbReference type="AlphaFoldDB" id="A0A6J7LAP1"/>
<comment type="similarity">
    <text evidence="2">Belongs to the intradiol ring-cleavage dioxygenase family.</text>
</comment>
<dbReference type="Pfam" id="PF00775">
    <property type="entry name" value="Dioxygenase_C"/>
    <property type="match status" value="1"/>
</dbReference>
<keyword evidence="6" id="KW-0408">Iron</keyword>
<reference evidence="9" key="1">
    <citation type="submission" date="2020-05" db="EMBL/GenBank/DDBJ databases">
        <authorList>
            <person name="Chiriac C."/>
            <person name="Salcher M."/>
            <person name="Ghai R."/>
            <person name="Kavagutti S V."/>
        </authorList>
    </citation>
    <scope>NUCLEOTIDE SEQUENCE</scope>
</reference>
<evidence type="ECO:0000259" key="7">
    <source>
        <dbReference type="Pfam" id="PF00775"/>
    </source>
</evidence>
<comment type="cofactor">
    <cofactor evidence="1">
        <name>Fe(3+)</name>
        <dbReference type="ChEBI" id="CHEBI:29034"/>
    </cofactor>
</comment>
<accession>A0A6J7LAP1</accession>
<evidence type="ECO:0000313" key="9">
    <source>
        <dbReference type="EMBL" id="CAB4964052.1"/>
    </source>
</evidence>
<evidence type="ECO:0000259" key="8">
    <source>
        <dbReference type="Pfam" id="PF04444"/>
    </source>
</evidence>
<keyword evidence="3" id="KW-0479">Metal-binding</keyword>
<proteinExistence type="inferred from homology"/>
<dbReference type="InterPro" id="IPR007535">
    <property type="entry name" value="Catechol_dOase_N"/>
</dbReference>
<feature type="domain" description="Intradiol ring-cleavage dioxygenases" evidence="7">
    <location>
        <begin position="103"/>
        <end position="276"/>
    </location>
</feature>
<dbReference type="GO" id="GO:0008199">
    <property type="term" value="F:ferric iron binding"/>
    <property type="evidence" value="ECO:0007669"/>
    <property type="project" value="InterPro"/>
</dbReference>
<evidence type="ECO:0000256" key="1">
    <source>
        <dbReference type="ARBA" id="ARBA00001965"/>
    </source>
</evidence>
<dbReference type="GO" id="GO:0018576">
    <property type="term" value="F:catechol 1,2-dioxygenase activity"/>
    <property type="evidence" value="ECO:0007669"/>
    <property type="project" value="InterPro"/>
</dbReference>
<dbReference type="EMBL" id="CAFBNF010000356">
    <property type="protein sequence ID" value="CAB4964052.1"/>
    <property type="molecule type" value="Genomic_DNA"/>
</dbReference>
<protein>
    <submittedName>
        <fullName evidence="9">Unannotated protein</fullName>
    </submittedName>
</protein>
<dbReference type="GO" id="GO:0009712">
    <property type="term" value="P:catechol-containing compound metabolic process"/>
    <property type="evidence" value="ECO:0007669"/>
    <property type="project" value="InterPro"/>
</dbReference>
<sequence>MQRMTEQELTSDVVARFGKTPDARLRQLMQALVRNLHSFAREVRLTEDEWMATIQFLTATGQISDNVRQEFILLSDTLGLSMMVDMINHGSDTAGVTEPTVLGPFYVPGSPERGFGESMIEFEDDGEESIVSGRVLSSDGTPIAGAVLDVWQNSANKFYAVQQPDVQPPTNLRGIYRSDDEGRYAIRTIRPTPYPIPADGPVGAMLVATARHPMRPAHIHVKASAPGFRSVATHVFDKRSEFLDSDPVFGVKDSLIVEFNPGDDGLLHCEVDFVLDPA</sequence>
<evidence type="ECO:0000256" key="5">
    <source>
        <dbReference type="ARBA" id="ARBA00023002"/>
    </source>
</evidence>
<dbReference type="InterPro" id="IPR000627">
    <property type="entry name" value="Intradiol_dOase_C"/>
</dbReference>
<dbReference type="SUPFAM" id="SSF49482">
    <property type="entry name" value="Aromatic compound dioxygenase"/>
    <property type="match status" value="1"/>
</dbReference>
<name>A0A6J7LAP1_9ZZZZ</name>
<dbReference type="PANTHER" id="PTHR33711">
    <property type="entry name" value="DIOXYGENASE, PUTATIVE (AFU_ORTHOLOGUE AFUA_2G02910)-RELATED"/>
    <property type="match status" value="1"/>
</dbReference>
<organism evidence="9">
    <name type="scientific">freshwater metagenome</name>
    <dbReference type="NCBI Taxonomy" id="449393"/>
    <lineage>
        <taxon>unclassified sequences</taxon>
        <taxon>metagenomes</taxon>
        <taxon>ecological metagenomes</taxon>
    </lineage>
</organism>